<dbReference type="PANTHER" id="PTHR41771">
    <property type="entry name" value="MEMBRANE PROTEIN-RELATED"/>
    <property type="match status" value="1"/>
</dbReference>
<dbReference type="InterPro" id="IPR012507">
    <property type="entry name" value="YibE_F"/>
</dbReference>
<dbReference type="PANTHER" id="PTHR41771:SF1">
    <property type="entry name" value="MEMBRANE PROTEIN"/>
    <property type="match status" value="1"/>
</dbReference>
<dbReference type="Pfam" id="PF07907">
    <property type="entry name" value="YibE_F"/>
    <property type="match status" value="1"/>
</dbReference>
<dbReference type="RefSeq" id="WP_051638890.1">
    <property type="nucleotide sequence ID" value="NZ_UGGP01000001.1"/>
</dbReference>
<accession>A0A377FT06</accession>
<evidence type="ECO:0000256" key="1">
    <source>
        <dbReference type="SAM" id="Phobius"/>
    </source>
</evidence>
<feature type="transmembrane region" description="Helical" evidence="1">
    <location>
        <begin position="184"/>
        <end position="202"/>
    </location>
</feature>
<feature type="transmembrane region" description="Helical" evidence="1">
    <location>
        <begin position="209"/>
        <end position="231"/>
    </location>
</feature>
<evidence type="ECO:0000313" key="3">
    <source>
        <dbReference type="EMBL" id="STO07626.1"/>
    </source>
</evidence>
<dbReference type="OrthoDB" id="5753718at2"/>
<feature type="transmembrane region" description="Helical" evidence="1">
    <location>
        <begin position="258"/>
        <end position="282"/>
    </location>
</feature>
<keyword evidence="1" id="KW-0472">Membrane</keyword>
<keyword evidence="1" id="KW-1133">Transmembrane helix</keyword>
<dbReference type="AlphaFoldDB" id="A0A377FT06"/>
<feature type="transmembrane region" description="Helical" evidence="1">
    <location>
        <begin position="134"/>
        <end position="151"/>
    </location>
</feature>
<keyword evidence="1" id="KW-0812">Transmembrane</keyword>
<organism evidence="3 4">
    <name type="scientific">Exiguobacterium aurantiacum</name>
    <dbReference type="NCBI Taxonomy" id="33987"/>
    <lineage>
        <taxon>Bacteria</taxon>
        <taxon>Bacillati</taxon>
        <taxon>Bacillota</taxon>
        <taxon>Bacilli</taxon>
        <taxon>Bacillales</taxon>
        <taxon>Bacillales Family XII. Incertae Sedis</taxon>
        <taxon>Exiguobacterium</taxon>
    </lineage>
</organism>
<feature type="chain" id="PRO_5016754683" evidence="2">
    <location>
        <begin position="22"/>
        <end position="401"/>
    </location>
</feature>
<feature type="signal peptide" evidence="2">
    <location>
        <begin position="1"/>
        <end position="21"/>
    </location>
</feature>
<protein>
    <submittedName>
        <fullName evidence="3">YibE/F-like protein</fullName>
    </submittedName>
</protein>
<evidence type="ECO:0000256" key="2">
    <source>
        <dbReference type="SAM" id="SignalP"/>
    </source>
</evidence>
<dbReference type="EMBL" id="UGGP01000001">
    <property type="protein sequence ID" value="STO07626.1"/>
    <property type="molecule type" value="Genomic_DNA"/>
</dbReference>
<feature type="transmembrane region" description="Helical" evidence="1">
    <location>
        <begin position="357"/>
        <end position="379"/>
    </location>
</feature>
<proteinExistence type="predicted"/>
<evidence type="ECO:0000313" key="4">
    <source>
        <dbReference type="Proteomes" id="UP000254060"/>
    </source>
</evidence>
<keyword evidence="2" id="KW-0732">Signal</keyword>
<feature type="transmembrane region" description="Helical" evidence="1">
    <location>
        <begin position="319"/>
        <end position="337"/>
    </location>
</feature>
<gene>
    <name evidence="3" type="ORF">NCTC13163_00977</name>
</gene>
<sequence>MLRLITLIIFTFLIVPSTALASYTPPPMNPGEEEMMYEMPNTVNTTARVLEVIEERTEIEEITQEEREFQLLNVEILSGEYKGQEIEVEGFNYVDTYFANSNFWFEEGDRITVGLQIENGEITRAYPIGYTRDVPTYILGGLFIALLLFFGKVKGLKSVITLGLTVFILFKFMIPYLLEGYDPVLLVLITGAIVTTLTFVIVSGISRKTLAAIAGTVGGLGAAALISFIFMSLMKMSGFHGEEEIMLGMLDSENSIDLSGLLLAGIIIGALGAVMDVAISIASSLEEVKRNNQKASYKDLFKSGMNVGGDIMGTMANTLILAYVGASLPILLLMNAYEYPFGELIHMEVYSVEILRTLAGSIGLVLAIPITAFVSALLLSKQEIKTDQDATIVIGDRNTGS</sequence>
<feature type="transmembrane region" description="Helical" evidence="1">
    <location>
        <begin position="158"/>
        <end position="178"/>
    </location>
</feature>
<reference evidence="3 4" key="1">
    <citation type="submission" date="2018-06" db="EMBL/GenBank/DDBJ databases">
        <authorList>
            <consortium name="Pathogen Informatics"/>
            <person name="Doyle S."/>
        </authorList>
    </citation>
    <scope>NUCLEOTIDE SEQUENCE [LARGE SCALE GENOMIC DNA]</scope>
    <source>
        <strain evidence="3 4">NCTC13163</strain>
    </source>
</reference>
<name>A0A377FT06_9BACL</name>
<dbReference type="Proteomes" id="UP000254060">
    <property type="component" value="Unassembled WGS sequence"/>
</dbReference>